<organism evidence="2 3">
    <name type="scientific">Neoarthrinium moseri</name>
    <dbReference type="NCBI Taxonomy" id="1658444"/>
    <lineage>
        <taxon>Eukaryota</taxon>
        <taxon>Fungi</taxon>
        <taxon>Dikarya</taxon>
        <taxon>Ascomycota</taxon>
        <taxon>Pezizomycotina</taxon>
        <taxon>Sordariomycetes</taxon>
        <taxon>Xylariomycetidae</taxon>
        <taxon>Amphisphaeriales</taxon>
        <taxon>Apiosporaceae</taxon>
        <taxon>Neoarthrinium</taxon>
    </lineage>
</organism>
<keyword evidence="3" id="KW-1185">Reference proteome</keyword>
<feature type="region of interest" description="Disordered" evidence="1">
    <location>
        <begin position="1"/>
        <end position="44"/>
    </location>
</feature>
<gene>
    <name evidence="2" type="ORF">JX265_009320</name>
</gene>
<dbReference type="EMBL" id="JAFIMR010000028">
    <property type="protein sequence ID" value="KAI1861817.1"/>
    <property type="molecule type" value="Genomic_DNA"/>
</dbReference>
<accession>A0A9Q0AMN5</accession>
<comment type="caution">
    <text evidence="2">The sequence shown here is derived from an EMBL/GenBank/DDBJ whole genome shotgun (WGS) entry which is preliminary data.</text>
</comment>
<feature type="compositionally biased region" description="Polar residues" evidence="1">
    <location>
        <begin position="20"/>
        <end position="37"/>
    </location>
</feature>
<dbReference type="Proteomes" id="UP000829685">
    <property type="component" value="Unassembled WGS sequence"/>
</dbReference>
<sequence>MPDKTTILGKPNSADILPDGTSTNVTTKGSTVASNDPSARPDASLAQKLKGDVQGAVHTTVGSVQAAAGAVTRNEKLEQQGFEKMREEDQRIGTKHGVMPVGTGLREKATGIPETQGVTRPAE</sequence>
<protein>
    <submittedName>
        <fullName evidence="2">Uncharacterized protein</fullName>
    </submittedName>
</protein>
<evidence type="ECO:0000256" key="1">
    <source>
        <dbReference type="SAM" id="MobiDB-lite"/>
    </source>
</evidence>
<name>A0A9Q0AMN5_9PEZI</name>
<evidence type="ECO:0000313" key="3">
    <source>
        <dbReference type="Proteomes" id="UP000829685"/>
    </source>
</evidence>
<proteinExistence type="predicted"/>
<feature type="compositionally biased region" description="Basic and acidic residues" evidence="1">
    <location>
        <begin position="80"/>
        <end position="92"/>
    </location>
</feature>
<dbReference type="AlphaFoldDB" id="A0A9Q0AMN5"/>
<reference evidence="2" key="1">
    <citation type="submission" date="2021-03" db="EMBL/GenBank/DDBJ databases">
        <title>Revisited historic fungal species revealed as producer of novel bioactive compounds through whole genome sequencing and comparative genomics.</title>
        <authorList>
            <person name="Vignolle G.A."/>
            <person name="Hochenegger N."/>
            <person name="Mach R.L."/>
            <person name="Mach-Aigner A.R."/>
            <person name="Javad Rahimi M."/>
            <person name="Salim K.A."/>
            <person name="Chan C.M."/>
            <person name="Lim L.B.L."/>
            <person name="Cai F."/>
            <person name="Druzhinina I.S."/>
            <person name="U'Ren J.M."/>
            <person name="Derntl C."/>
        </authorList>
    </citation>
    <scope>NUCLEOTIDE SEQUENCE</scope>
    <source>
        <strain evidence="2">TUCIM 5799</strain>
    </source>
</reference>
<feature type="region of interest" description="Disordered" evidence="1">
    <location>
        <begin position="80"/>
        <end position="123"/>
    </location>
</feature>
<evidence type="ECO:0000313" key="2">
    <source>
        <dbReference type="EMBL" id="KAI1861817.1"/>
    </source>
</evidence>